<gene>
    <name evidence="3" type="ORF">C5Y93_17915</name>
</gene>
<feature type="region of interest" description="Disordered" evidence="1">
    <location>
        <begin position="163"/>
        <end position="184"/>
    </location>
</feature>
<evidence type="ECO:0000313" key="3">
    <source>
        <dbReference type="EMBL" id="PQO44647.1"/>
    </source>
</evidence>
<evidence type="ECO:0000256" key="1">
    <source>
        <dbReference type="SAM" id="MobiDB-lite"/>
    </source>
</evidence>
<proteinExistence type="predicted"/>
<keyword evidence="2" id="KW-1133">Transmembrane helix</keyword>
<feature type="transmembrane region" description="Helical" evidence="2">
    <location>
        <begin position="132"/>
        <end position="153"/>
    </location>
</feature>
<feature type="transmembrane region" description="Helical" evidence="2">
    <location>
        <begin position="52"/>
        <end position="70"/>
    </location>
</feature>
<evidence type="ECO:0000256" key="2">
    <source>
        <dbReference type="SAM" id="Phobius"/>
    </source>
</evidence>
<dbReference type="OrthoDB" id="9923713at2"/>
<dbReference type="EMBL" id="PUHZ01000018">
    <property type="protein sequence ID" value="PQO44647.1"/>
    <property type="molecule type" value="Genomic_DNA"/>
</dbReference>
<feature type="transmembrane region" description="Helical" evidence="2">
    <location>
        <begin position="28"/>
        <end position="47"/>
    </location>
</feature>
<comment type="caution">
    <text evidence="3">The sequence shown here is derived from an EMBL/GenBank/DDBJ whole genome shotgun (WGS) entry which is preliminary data.</text>
</comment>
<protein>
    <submittedName>
        <fullName evidence="3">Uncharacterized protein</fullName>
    </submittedName>
</protein>
<feature type="compositionally biased region" description="Basic and acidic residues" evidence="1">
    <location>
        <begin position="165"/>
        <end position="177"/>
    </location>
</feature>
<dbReference type="Proteomes" id="UP000237819">
    <property type="component" value="Unassembled WGS sequence"/>
</dbReference>
<organism evidence="3 4">
    <name type="scientific">Blastopirellula marina</name>
    <dbReference type="NCBI Taxonomy" id="124"/>
    <lineage>
        <taxon>Bacteria</taxon>
        <taxon>Pseudomonadati</taxon>
        <taxon>Planctomycetota</taxon>
        <taxon>Planctomycetia</taxon>
        <taxon>Pirellulales</taxon>
        <taxon>Pirellulaceae</taxon>
        <taxon>Blastopirellula</taxon>
    </lineage>
</organism>
<keyword evidence="2" id="KW-0472">Membrane</keyword>
<accession>A0A2S8GJL5</accession>
<keyword evidence="2" id="KW-0812">Transmembrane</keyword>
<feature type="transmembrane region" description="Helical" evidence="2">
    <location>
        <begin position="90"/>
        <end position="120"/>
    </location>
</feature>
<sequence length="184" mass="19302">MVPENEEPNPFETPQAKVSDPVSRSSWVVLWAAIAVFFLLVALCAVFEITRLLATLIVVIGIPALIRTASDLNRKAAAGQIVDYGVQLKSLGVSFGLTAISLLAAGIAGGTVCFAGILAGEGPHDGIAFTPILIMMLGIPVGLVVFGFMAYYLGPPKLETLQEEALDHDAPSEHDQESSEGASP</sequence>
<dbReference type="AlphaFoldDB" id="A0A2S8GJL5"/>
<evidence type="ECO:0000313" key="4">
    <source>
        <dbReference type="Proteomes" id="UP000237819"/>
    </source>
</evidence>
<dbReference type="RefSeq" id="WP_105336821.1">
    <property type="nucleotide sequence ID" value="NZ_PUHZ01000018.1"/>
</dbReference>
<reference evidence="3 4" key="1">
    <citation type="submission" date="2018-02" db="EMBL/GenBank/DDBJ databases">
        <title>Comparative genomes isolates from brazilian mangrove.</title>
        <authorList>
            <person name="Araujo J.E."/>
            <person name="Taketani R.G."/>
            <person name="Silva M.C.P."/>
            <person name="Loureco M.V."/>
            <person name="Andreote F.D."/>
        </authorList>
    </citation>
    <scope>NUCLEOTIDE SEQUENCE [LARGE SCALE GENOMIC DNA]</scope>
    <source>
        <strain evidence="3 4">Nap-Phe MGV</strain>
    </source>
</reference>
<name>A0A2S8GJL5_9BACT</name>